<evidence type="ECO:0000256" key="10">
    <source>
        <dbReference type="RuleBase" id="RU361238"/>
    </source>
</evidence>
<comment type="similarity">
    <text evidence="1 10">Belongs to the tannase family.</text>
</comment>
<dbReference type="Pfam" id="PF07519">
    <property type="entry name" value="Tannase"/>
    <property type="match status" value="1"/>
</dbReference>
<evidence type="ECO:0000256" key="6">
    <source>
        <dbReference type="ARBA" id="ARBA00022801"/>
    </source>
</evidence>
<dbReference type="GO" id="GO:0046872">
    <property type="term" value="F:metal ion binding"/>
    <property type="evidence" value="ECO:0007669"/>
    <property type="project" value="UniProtKB-KW"/>
</dbReference>
<evidence type="ECO:0000256" key="1">
    <source>
        <dbReference type="ARBA" id="ARBA00006249"/>
    </source>
</evidence>
<keyword evidence="6 10" id="KW-0378">Hydrolase</keyword>
<keyword evidence="5" id="KW-0732">Signal</keyword>
<keyword evidence="13" id="KW-1185">Reference proteome</keyword>
<evidence type="ECO:0000313" key="12">
    <source>
        <dbReference type="EMBL" id="KAK2602851.1"/>
    </source>
</evidence>
<dbReference type="InterPro" id="IPR008030">
    <property type="entry name" value="NmrA-like"/>
</dbReference>
<dbReference type="EC" id="3.1.1.-" evidence="10"/>
<name>A0AAD9SAT4_PHOAM</name>
<keyword evidence="8" id="KW-1015">Disulfide bond</keyword>
<evidence type="ECO:0000313" key="13">
    <source>
        <dbReference type="Proteomes" id="UP001265746"/>
    </source>
</evidence>
<dbReference type="InterPro" id="IPR036291">
    <property type="entry name" value="NAD(P)-bd_dom_sf"/>
</dbReference>
<dbReference type="PANTHER" id="PTHR33938:SF15">
    <property type="entry name" value="FERULOYL ESTERASE B-RELATED"/>
    <property type="match status" value="1"/>
</dbReference>
<gene>
    <name evidence="12" type="ORF">N8I77_009356</name>
</gene>
<dbReference type="SUPFAM" id="SSF51735">
    <property type="entry name" value="NAD(P)-binding Rossmann-fold domains"/>
    <property type="match status" value="1"/>
</dbReference>
<evidence type="ECO:0000256" key="9">
    <source>
        <dbReference type="ARBA" id="ARBA00034075"/>
    </source>
</evidence>
<evidence type="ECO:0000256" key="8">
    <source>
        <dbReference type="ARBA" id="ARBA00023157"/>
    </source>
</evidence>
<evidence type="ECO:0000256" key="7">
    <source>
        <dbReference type="ARBA" id="ARBA00022837"/>
    </source>
</evidence>
<keyword evidence="7" id="KW-0106">Calcium</keyword>
<evidence type="ECO:0000259" key="11">
    <source>
        <dbReference type="Pfam" id="PF05368"/>
    </source>
</evidence>
<feature type="domain" description="NmrA-like" evidence="11">
    <location>
        <begin position="556"/>
        <end position="861"/>
    </location>
</feature>
<protein>
    <recommendedName>
        <fullName evidence="10">Carboxylic ester hydrolase</fullName>
        <ecNumber evidence="10">3.1.1.-</ecNumber>
    </recommendedName>
</protein>
<dbReference type="GO" id="GO:0030600">
    <property type="term" value="F:feruloyl esterase activity"/>
    <property type="evidence" value="ECO:0007669"/>
    <property type="project" value="UniProtKB-EC"/>
</dbReference>
<evidence type="ECO:0000256" key="2">
    <source>
        <dbReference type="ARBA" id="ARBA00022487"/>
    </source>
</evidence>
<dbReference type="Gene3D" id="3.90.25.10">
    <property type="entry name" value="UDP-galactose 4-epimerase, domain 1"/>
    <property type="match status" value="1"/>
</dbReference>
<dbReference type="Gene3D" id="3.40.50.720">
    <property type="entry name" value="NAD(P)-binding Rossmann-like Domain"/>
    <property type="match status" value="1"/>
</dbReference>
<evidence type="ECO:0000256" key="4">
    <source>
        <dbReference type="ARBA" id="ARBA00022723"/>
    </source>
</evidence>
<organism evidence="12 13">
    <name type="scientific">Phomopsis amygdali</name>
    <name type="common">Fusicoccum amygdali</name>
    <dbReference type="NCBI Taxonomy" id="1214568"/>
    <lineage>
        <taxon>Eukaryota</taxon>
        <taxon>Fungi</taxon>
        <taxon>Dikarya</taxon>
        <taxon>Ascomycota</taxon>
        <taxon>Pezizomycotina</taxon>
        <taxon>Sordariomycetes</taxon>
        <taxon>Sordariomycetidae</taxon>
        <taxon>Diaporthales</taxon>
        <taxon>Diaporthaceae</taxon>
        <taxon>Diaporthe</taxon>
    </lineage>
</organism>
<evidence type="ECO:0000256" key="3">
    <source>
        <dbReference type="ARBA" id="ARBA00022651"/>
    </source>
</evidence>
<keyword evidence="4" id="KW-0479">Metal-binding</keyword>
<dbReference type="Pfam" id="PF05368">
    <property type="entry name" value="NmrA"/>
    <property type="match status" value="1"/>
</dbReference>
<keyword evidence="3" id="KW-0858">Xylan degradation</keyword>
<keyword evidence="3" id="KW-0119">Carbohydrate metabolism</keyword>
<comment type="caution">
    <text evidence="12">The sequence shown here is derived from an EMBL/GenBank/DDBJ whole genome shotgun (WGS) entry which is preliminary data.</text>
</comment>
<accession>A0AAD9SAT4</accession>
<sequence length="903" mass="98411">MRPTYDHTADLREIYKMKSQQYFGSLSKGLALVTSLAANVVYGQNSSDFTAQCTGLADTLASTIPNATVQSTVPVTAGTNLTFNRDPTCSSPYQVVDNDVCRVSLFVPTSERSNISMEVWLPPAEAWTGRFLSTGNGGLGGCIQYEDLTYTTALGFAAVGTNNGHDGNKGDAFYNNEEVVLDFAYRAMHTGIVLGKQVSESFYGKPHDRSYYLGCSTGGRQGFKEAQDFPDDFDGLVIGAPALAFNNLSSWSGSFYVKTGSANSSTFVPLNLWPIIHEDILSQCDGLDGYVDGIIEDPSLCNYRPEALICSAGNSTNCLTGEQANTVREIFTPIYGLDGKITYPAMQPGSEDLAPYIYYTGEPFQYTTGWFDNAIYNDKNWDASTLGPKDYAYAAAKNPGNIETWNGDLSAIRDRGSKILHYHGQADAIISSFNSPRYYDHVSRTMGLPSSALDEFYRFFRISGMGHCSGGVGATFIGQEGASNATLNPDGNVLMAMVRWVEEGTAPDSILGTAYVNETKDSGEIAFQRRHCKYPLRNVYSGSGDPTKPDSWQCPKLVVIIGATGNQGGSVARRFLREGADRFRVRGLTRDPGTGPARELAALGAEMVRADLNDANSLEAVFKGANIIFSVTNYWEPFFPPNIEASRAQVNALGLKGVREYAGRVESTQGRNIADAAAATVDSLDANGFIVSTLSHAGQCSGGRFKDLYHFDAKAEVFPYYVREKHPTLAAKMSCVQTGFFMTSHKILPDSYLAKVQDGSFEMRFCTDPDKLVPHLDPVADVGNFVYAVYQISSWCGKEYMAEGATCTWPDWINAWSKATGKAATYRQVTREAMIKACGDEDFGAEIADMYDYTSNPGYDGGKTLLRAEDLQKAGIDCPMTSLQDWMMKQDWSSVLAKAAVDS</sequence>
<dbReference type="PANTHER" id="PTHR33938">
    <property type="entry name" value="FERULOYL ESTERASE B-RELATED"/>
    <property type="match status" value="1"/>
</dbReference>
<keyword evidence="3" id="KW-0624">Polysaccharide degradation</keyword>
<dbReference type="Proteomes" id="UP001265746">
    <property type="component" value="Unassembled WGS sequence"/>
</dbReference>
<proteinExistence type="inferred from homology"/>
<dbReference type="GO" id="GO:0045493">
    <property type="term" value="P:xylan catabolic process"/>
    <property type="evidence" value="ECO:0007669"/>
    <property type="project" value="UniProtKB-KW"/>
</dbReference>
<dbReference type="InterPro" id="IPR011118">
    <property type="entry name" value="Tannase/feruloyl_esterase"/>
</dbReference>
<dbReference type="InterPro" id="IPR029058">
    <property type="entry name" value="AB_hydrolase_fold"/>
</dbReference>
<dbReference type="AlphaFoldDB" id="A0AAD9SAT4"/>
<evidence type="ECO:0000256" key="5">
    <source>
        <dbReference type="ARBA" id="ARBA00022729"/>
    </source>
</evidence>
<keyword evidence="2" id="KW-0719">Serine esterase</keyword>
<reference evidence="12" key="1">
    <citation type="submission" date="2023-06" db="EMBL/GenBank/DDBJ databases">
        <authorList>
            <person name="Noh H."/>
        </authorList>
    </citation>
    <scope>NUCLEOTIDE SEQUENCE</scope>
    <source>
        <strain evidence="12">DUCC20226</strain>
    </source>
</reference>
<comment type="catalytic activity">
    <reaction evidence="9">
        <text>feruloyl-polysaccharide + H2O = ferulate + polysaccharide.</text>
        <dbReference type="EC" id="3.1.1.73"/>
    </reaction>
</comment>
<dbReference type="EMBL" id="JAUJFL010000005">
    <property type="protein sequence ID" value="KAK2602851.1"/>
    <property type="molecule type" value="Genomic_DNA"/>
</dbReference>
<dbReference type="SUPFAM" id="SSF53474">
    <property type="entry name" value="alpha/beta-Hydrolases"/>
    <property type="match status" value="1"/>
</dbReference>